<reference evidence="3" key="1">
    <citation type="submission" date="2020-07" db="EMBL/GenBank/DDBJ databases">
        <authorList>
            <person name="Lin J."/>
        </authorList>
    </citation>
    <scope>NUCLEOTIDE SEQUENCE</scope>
</reference>
<feature type="region of interest" description="Disordered" evidence="1">
    <location>
        <begin position="100"/>
        <end position="119"/>
    </location>
</feature>
<dbReference type="AlphaFoldDB" id="A0A6V7PH34"/>
<dbReference type="GO" id="GO:0008270">
    <property type="term" value="F:zinc ion binding"/>
    <property type="evidence" value="ECO:0007669"/>
    <property type="project" value="InterPro"/>
</dbReference>
<feature type="region of interest" description="Disordered" evidence="1">
    <location>
        <begin position="501"/>
        <end position="542"/>
    </location>
</feature>
<evidence type="ECO:0000259" key="2">
    <source>
        <dbReference type="SMART" id="SM00343"/>
    </source>
</evidence>
<sequence length="782" mass="85142">MLRERGRRRRRGQAGPPGPISHGNRTRYCRKWVPKAPSLTGAEENIWRQQGKDSERKGKLGASSEKDRRGIKEADTPLELDMESRFIRLLDFLHRPTGSDARLETRKAPGSDPPVGDSRLKTEKLIDVGTDRVGGGVNALFNSARKSSSISSANNRKGSHINCELRHPEESVAPRGVNVLHQTGSVAVRCGSEGVGRDQHRKLPAQTLDGWGKKSYKEALLHPAIAPRHTNALPTFAKGATKCAAYEERRNFSSKCFRCLGSDHFVINCRDPIRCFRCLGFGHKAFQCILKSQGSSSTMLRAHRARGRAPALRVVVPYMENYFSRRELRQNAILADIVQPANLGCSPIQTIANALADRFGGYPMDFVVARHRDHDYAVILPNWVAADMLVRRRIITLEGFWMNCFEWGQYRHTTPHRLPFKAWIKLFNLPFECWSIPRVATIVGGFGRFLRADENSKSMTNLRAYRCRIAVHELTDIPHNLSLILGDESFPVMVSIDSWEEDTGVDGQPPPLPSPPPGRANDAGDLNQAPANPGREGGQVDRSDVEMADLGAEPAAVGSGSSVNGRRKWREVRCDKLVPRSWVPSQAAPCNGGAGAKAVQGATPANAASSEVCVTRSGKPPSSGWPVLAAPILLAAPDCSDAAVAEPPAVRRALVAGTAAGRVASAATPMASSPSLFESASLLAHLAEELAPYTFWGYFFEFGCLRGLESLCLFQICAGKTLLGSSQDDKGGSSPKVLLLMKLALGIGPLTTSLGMWVDLGDFTPYTAGLAPWSPSRLLGWV</sequence>
<dbReference type="SUPFAM" id="SSF57756">
    <property type="entry name" value="Retrovirus zinc finger-like domains"/>
    <property type="match status" value="1"/>
</dbReference>
<feature type="domain" description="CCHC-type" evidence="2">
    <location>
        <begin position="255"/>
        <end position="271"/>
    </location>
</feature>
<proteinExistence type="predicted"/>
<feature type="domain" description="CCHC-type" evidence="2">
    <location>
        <begin position="274"/>
        <end position="290"/>
    </location>
</feature>
<accession>A0A6V7PH34</accession>
<evidence type="ECO:0000313" key="3">
    <source>
        <dbReference type="EMBL" id="CAD1830161.1"/>
    </source>
</evidence>
<feature type="compositionally biased region" description="Pro residues" evidence="1">
    <location>
        <begin position="508"/>
        <end position="518"/>
    </location>
</feature>
<dbReference type="InterPro" id="IPR036875">
    <property type="entry name" value="Znf_CCHC_sf"/>
</dbReference>
<protein>
    <recommendedName>
        <fullName evidence="2">CCHC-type domain-containing protein</fullName>
    </recommendedName>
</protein>
<feature type="compositionally biased region" description="Basic residues" evidence="1">
    <location>
        <begin position="1"/>
        <end position="12"/>
    </location>
</feature>
<feature type="compositionally biased region" description="Basic residues" evidence="1">
    <location>
        <begin position="24"/>
        <end position="33"/>
    </location>
</feature>
<dbReference type="InterPro" id="IPR001878">
    <property type="entry name" value="Znf_CCHC"/>
</dbReference>
<feature type="compositionally biased region" description="Basic and acidic residues" evidence="1">
    <location>
        <begin position="50"/>
        <end position="75"/>
    </location>
</feature>
<dbReference type="EMBL" id="LR862148">
    <property type="protein sequence ID" value="CAD1830161.1"/>
    <property type="molecule type" value="Genomic_DNA"/>
</dbReference>
<feature type="region of interest" description="Disordered" evidence="1">
    <location>
        <begin position="1"/>
        <end position="76"/>
    </location>
</feature>
<name>A0A6V7PH34_ANACO</name>
<gene>
    <name evidence="3" type="ORF">CB5_LOCUS13372</name>
</gene>
<organism evidence="3">
    <name type="scientific">Ananas comosus var. bracteatus</name>
    <name type="common">red pineapple</name>
    <dbReference type="NCBI Taxonomy" id="296719"/>
    <lineage>
        <taxon>Eukaryota</taxon>
        <taxon>Viridiplantae</taxon>
        <taxon>Streptophyta</taxon>
        <taxon>Embryophyta</taxon>
        <taxon>Tracheophyta</taxon>
        <taxon>Spermatophyta</taxon>
        <taxon>Magnoliopsida</taxon>
        <taxon>Liliopsida</taxon>
        <taxon>Poales</taxon>
        <taxon>Bromeliaceae</taxon>
        <taxon>Bromelioideae</taxon>
        <taxon>Ananas</taxon>
    </lineage>
</organism>
<evidence type="ECO:0000256" key="1">
    <source>
        <dbReference type="SAM" id="MobiDB-lite"/>
    </source>
</evidence>
<dbReference type="Gene3D" id="4.10.60.10">
    <property type="entry name" value="Zinc finger, CCHC-type"/>
    <property type="match status" value="1"/>
</dbReference>
<dbReference type="SMART" id="SM00343">
    <property type="entry name" value="ZnF_C2HC"/>
    <property type="match status" value="2"/>
</dbReference>
<dbReference type="GO" id="GO:0003676">
    <property type="term" value="F:nucleic acid binding"/>
    <property type="evidence" value="ECO:0007669"/>
    <property type="project" value="InterPro"/>
</dbReference>